<proteinExistence type="predicted"/>
<dbReference type="InterPro" id="IPR018060">
    <property type="entry name" value="HTH_AraC"/>
</dbReference>
<sequence>MTVTEAAFLSGFSGATYFEEQFRKRCYRSPTEYRRRER</sequence>
<dbReference type="Proteomes" id="UP000607645">
    <property type="component" value="Unassembled WGS sequence"/>
</dbReference>
<dbReference type="GO" id="GO:0003700">
    <property type="term" value="F:DNA-binding transcription factor activity"/>
    <property type="evidence" value="ECO:0007669"/>
    <property type="project" value="InterPro"/>
</dbReference>
<evidence type="ECO:0000256" key="2">
    <source>
        <dbReference type="ARBA" id="ARBA00023163"/>
    </source>
</evidence>
<accession>A0A8J6JE69</accession>
<evidence type="ECO:0000256" key="1">
    <source>
        <dbReference type="ARBA" id="ARBA00023015"/>
    </source>
</evidence>
<dbReference type="AlphaFoldDB" id="A0A8J6JE69"/>
<organism evidence="4 5">
    <name type="scientific">Lawsonibacter faecis</name>
    <dbReference type="NCBI Taxonomy" id="2763052"/>
    <lineage>
        <taxon>Bacteria</taxon>
        <taxon>Bacillati</taxon>
        <taxon>Bacillota</taxon>
        <taxon>Clostridia</taxon>
        <taxon>Eubacteriales</taxon>
        <taxon>Oscillospiraceae</taxon>
        <taxon>Lawsonibacter</taxon>
    </lineage>
</organism>
<dbReference type="EMBL" id="JACOPQ010000015">
    <property type="protein sequence ID" value="MBC5738448.1"/>
    <property type="molecule type" value="Genomic_DNA"/>
</dbReference>
<dbReference type="PROSITE" id="PS01124">
    <property type="entry name" value="HTH_ARAC_FAMILY_2"/>
    <property type="match status" value="1"/>
</dbReference>
<keyword evidence="2" id="KW-0804">Transcription</keyword>
<evidence type="ECO:0000259" key="3">
    <source>
        <dbReference type="PROSITE" id="PS01124"/>
    </source>
</evidence>
<keyword evidence="5" id="KW-1185">Reference proteome</keyword>
<name>A0A8J6JE69_9FIRM</name>
<dbReference type="GO" id="GO:0043565">
    <property type="term" value="F:sequence-specific DNA binding"/>
    <property type="evidence" value="ECO:0007669"/>
    <property type="project" value="InterPro"/>
</dbReference>
<dbReference type="InterPro" id="IPR009057">
    <property type="entry name" value="Homeodomain-like_sf"/>
</dbReference>
<reference evidence="4" key="1">
    <citation type="submission" date="2020-08" db="EMBL/GenBank/DDBJ databases">
        <title>Genome public.</title>
        <authorList>
            <person name="Liu C."/>
            <person name="Sun Q."/>
        </authorList>
    </citation>
    <scope>NUCLEOTIDE SEQUENCE</scope>
    <source>
        <strain evidence="4">NSJ-52</strain>
    </source>
</reference>
<comment type="caution">
    <text evidence="4">The sequence shown here is derived from an EMBL/GenBank/DDBJ whole genome shotgun (WGS) entry which is preliminary data.</text>
</comment>
<evidence type="ECO:0000313" key="5">
    <source>
        <dbReference type="Proteomes" id="UP000607645"/>
    </source>
</evidence>
<dbReference type="Gene3D" id="1.10.10.60">
    <property type="entry name" value="Homeodomain-like"/>
    <property type="match status" value="1"/>
</dbReference>
<dbReference type="SUPFAM" id="SSF46689">
    <property type="entry name" value="Homeodomain-like"/>
    <property type="match status" value="1"/>
</dbReference>
<gene>
    <name evidence="4" type="ORF">H8S62_15660</name>
</gene>
<keyword evidence="1" id="KW-0805">Transcription regulation</keyword>
<evidence type="ECO:0000313" key="4">
    <source>
        <dbReference type="EMBL" id="MBC5738448.1"/>
    </source>
</evidence>
<protein>
    <recommendedName>
        <fullName evidence="3">HTH araC/xylS-type domain-containing protein</fullName>
    </recommendedName>
</protein>
<feature type="domain" description="HTH araC/xylS-type" evidence="3">
    <location>
        <begin position="1"/>
        <end position="36"/>
    </location>
</feature>